<feature type="compositionally biased region" description="Polar residues" evidence="1">
    <location>
        <begin position="224"/>
        <end position="241"/>
    </location>
</feature>
<name>A0A0N4ZB76_PARTI</name>
<evidence type="ECO:0000313" key="3">
    <source>
        <dbReference type="Proteomes" id="UP000038045"/>
    </source>
</evidence>
<dbReference type="WBParaSite" id="PTRK_0000478900.1">
    <property type="protein sequence ID" value="PTRK_0000478900.1"/>
    <property type="gene ID" value="PTRK_0000478900"/>
</dbReference>
<feature type="signal peptide" evidence="2">
    <location>
        <begin position="1"/>
        <end position="21"/>
    </location>
</feature>
<protein>
    <submittedName>
        <fullName evidence="4">SH3 domain-containing protein</fullName>
    </submittedName>
</protein>
<sequence length="1022" mass="118932">MKNFNKYIIVFLIFIVKKTEAENNVCELYSQCETRARYEEQLCIGHEWRKPSFLKPTYISVMTNTSKCYLTLKPEFDAIEQLETDMYERFTSCLVKDLDNKKERLDCKNKNFRSRNFLTSVDPPTSCFIGKIRIDRECGDLKECCPNVYKCSEERRNSDIVYKILDLHKQLKKQLSLCKNKSKNKRRHPNKSRNIYNENSSISNDNRRLNIRVGNNLSGYHSSESLTNLENAPKDNSNNDKVSFDSVHIKTQKKSSVIKKSDSSASSHSMENEEVIINNVNKNNNINIDSENHFQKVGYGEKNELIENNEKNSFTSLVDVKIHDDNDNNNNEMKDKTIIILCNKTEPISDNVEKINEKKNKIVKGLDQTKIDLLSEQLKNTLKSFKNKSHMNANEVGFIEINKHNNYNELSKYSEEERNNNFDLNTTNVEENISSNKGEVSNPFLLILNKFKKIQFPKLLSSTEYPPHLEMITKDTHLTFENVTLKTTSYKDNNFVKKMDTSDNEHIDNIKIEQNGSLIESHKKVHNNEIAKSSIKIDNLNVNLPCENESKNSTDSKNDINSDHALLNTLLQGTKYEDKEEKLESSKLFEHNNLNKNIRNKNVLEIEENKSNLQDIDGLDIMKKEYQAHLEKILALKRKEELEREFKEKQISFYKLNASKKSSHESHHEELIEMSESKFDNNNEQHLSSSIINDTTLKNIVDIVKRCKSRYAGAVKILDDNTKPINLRNSFINWKKTLNERLIKVKEDKTISVDALNEFVKRIENDTNDIEKLIDINNNNEHQDDDTIFGDIICEPISDNNQFNILNRHVEEDIVHSINNSDYKKEIEKFKKLHSITYDIRFPNETKFLTSCDHYLKCRSHVNLILDTCASLISERPAIPSTESILLSGINMCGDLNIPYLSELYSLYIRRNMKLRKCLQKHDDIGGSTDICNSNANELMAVTKKIMKEQESQLELGKCFSDVNKLQNKCYQMSKCCPEYDDCKKDIIDIKIERRIIYLTAKITESNQNCLEKYERKFLKFN</sequence>
<keyword evidence="2" id="KW-0732">Signal</keyword>
<feature type="compositionally biased region" description="Basic residues" evidence="1">
    <location>
        <begin position="180"/>
        <end position="191"/>
    </location>
</feature>
<dbReference type="Proteomes" id="UP000038045">
    <property type="component" value="Unplaced"/>
</dbReference>
<evidence type="ECO:0000313" key="4">
    <source>
        <dbReference type="WBParaSite" id="PTRK_0000478900.1"/>
    </source>
</evidence>
<feature type="region of interest" description="Disordered" evidence="1">
    <location>
        <begin position="224"/>
        <end position="272"/>
    </location>
</feature>
<dbReference type="STRING" id="131310.A0A0N4ZB76"/>
<feature type="chain" id="PRO_5005891409" evidence="2">
    <location>
        <begin position="22"/>
        <end position="1022"/>
    </location>
</feature>
<evidence type="ECO:0000256" key="2">
    <source>
        <dbReference type="SAM" id="SignalP"/>
    </source>
</evidence>
<proteinExistence type="predicted"/>
<accession>A0A0N4ZB76</accession>
<keyword evidence="3" id="KW-1185">Reference proteome</keyword>
<feature type="compositionally biased region" description="Polar residues" evidence="1">
    <location>
        <begin position="192"/>
        <end position="202"/>
    </location>
</feature>
<dbReference type="AlphaFoldDB" id="A0A0N4ZB76"/>
<reference evidence="4" key="1">
    <citation type="submission" date="2017-02" db="UniProtKB">
        <authorList>
            <consortium name="WormBaseParasite"/>
        </authorList>
    </citation>
    <scope>IDENTIFICATION</scope>
</reference>
<feature type="region of interest" description="Disordered" evidence="1">
    <location>
        <begin position="177"/>
        <end position="202"/>
    </location>
</feature>
<feature type="compositionally biased region" description="Low complexity" evidence="1">
    <location>
        <begin position="263"/>
        <end position="272"/>
    </location>
</feature>
<evidence type="ECO:0000256" key="1">
    <source>
        <dbReference type="SAM" id="MobiDB-lite"/>
    </source>
</evidence>
<organism evidence="3 4">
    <name type="scientific">Parastrongyloides trichosuri</name>
    <name type="common">Possum-specific nematode worm</name>
    <dbReference type="NCBI Taxonomy" id="131310"/>
    <lineage>
        <taxon>Eukaryota</taxon>
        <taxon>Metazoa</taxon>
        <taxon>Ecdysozoa</taxon>
        <taxon>Nematoda</taxon>
        <taxon>Chromadorea</taxon>
        <taxon>Rhabditida</taxon>
        <taxon>Tylenchina</taxon>
        <taxon>Panagrolaimomorpha</taxon>
        <taxon>Strongyloidoidea</taxon>
        <taxon>Strongyloididae</taxon>
        <taxon>Parastrongyloides</taxon>
    </lineage>
</organism>